<reference evidence="1 2" key="1">
    <citation type="journal article" date="2018" name="PLoS Genet.">
        <title>Population sequencing reveals clonal diversity and ancestral inbreeding in the grapevine cultivar Chardonnay.</title>
        <authorList>
            <person name="Roach M.J."/>
            <person name="Johnson D.L."/>
            <person name="Bohlmann J."/>
            <person name="van Vuuren H.J."/>
            <person name="Jones S.J."/>
            <person name="Pretorius I.S."/>
            <person name="Schmidt S.A."/>
            <person name="Borneman A.R."/>
        </authorList>
    </citation>
    <scope>NUCLEOTIDE SEQUENCE [LARGE SCALE GENOMIC DNA]</scope>
    <source>
        <strain evidence="2">cv. Chardonnay</strain>
        <tissue evidence="1">Leaf</tissue>
    </source>
</reference>
<evidence type="ECO:0008006" key="3">
    <source>
        <dbReference type="Google" id="ProtNLM"/>
    </source>
</evidence>
<evidence type="ECO:0000313" key="1">
    <source>
        <dbReference type="EMBL" id="RVW94927.1"/>
    </source>
</evidence>
<name>A0A438IE15_VITVI</name>
<gene>
    <name evidence="1" type="ORF">CK203_034501</name>
</gene>
<protein>
    <recommendedName>
        <fullName evidence="3">Reverse transcriptase zinc-binding domain-containing protein</fullName>
    </recommendedName>
</protein>
<evidence type="ECO:0000313" key="2">
    <source>
        <dbReference type="Proteomes" id="UP000288805"/>
    </source>
</evidence>
<dbReference type="Proteomes" id="UP000288805">
    <property type="component" value="Unassembled WGS sequence"/>
</dbReference>
<sequence>MGMEVLSALIRRDVEGGYIFGCRIRRGRGQASISHLLFADDAIVFCEAKKDDMTYLSWILCWFEVVSGLRINLAKSEIIPVGEVDEILEMAVELGCKVGQLPSTYLGLPWVCPINPLCVGWDGRKDEVEISPLETAIHLQGWSQRITLEEDLALWKGGKNGKFGVKEAYGLMISHSVPLFPKKGIWVENVPSKLAFFAWEATWGRVVIPVASVLWGIVLSLFGAQWIFTETVKEGFSAGRVLFLKFSRLLRRHGLQLGTRRNYSIQDVVEQTREYPLLGKYVGYKVALLLFIAAIARPSGIRQKDMMPKNLHDMTLRPNWNLELSEDDNTRAFVHELMLSSFDGVLCSSTVGRIEL</sequence>
<proteinExistence type="predicted"/>
<comment type="caution">
    <text evidence="1">The sequence shown here is derived from an EMBL/GenBank/DDBJ whole genome shotgun (WGS) entry which is preliminary data.</text>
</comment>
<accession>A0A438IE15</accession>
<dbReference type="AlphaFoldDB" id="A0A438IE15"/>
<organism evidence="1 2">
    <name type="scientific">Vitis vinifera</name>
    <name type="common">Grape</name>
    <dbReference type="NCBI Taxonomy" id="29760"/>
    <lineage>
        <taxon>Eukaryota</taxon>
        <taxon>Viridiplantae</taxon>
        <taxon>Streptophyta</taxon>
        <taxon>Embryophyta</taxon>
        <taxon>Tracheophyta</taxon>
        <taxon>Spermatophyta</taxon>
        <taxon>Magnoliopsida</taxon>
        <taxon>eudicotyledons</taxon>
        <taxon>Gunneridae</taxon>
        <taxon>Pentapetalae</taxon>
        <taxon>rosids</taxon>
        <taxon>Vitales</taxon>
        <taxon>Vitaceae</taxon>
        <taxon>Viteae</taxon>
        <taxon>Vitis</taxon>
    </lineage>
</organism>
<dbReference type="EMBL" id="QGNW01000118">
    <property type="protein sequence ID" value="RVW94927.1"/>
    <property type="molecule type" value="Genomic_DNA"/>
</dbReference>